<evidence type="ECO:0000313" key="3">
    <source>
        <dbReference type="Proteomes" id="UP000695007"/>
    </source>
</evidence>
<feature type="compositionally biased region" description="Low complexity" evidence="1">
    <location>
        <begin position="1349"/>
        <end position="1361"/>
    </location>
</feature>
<feature type="compositionally biased region" description="Low complexity" evidence="1">
    <location>
        <begin position="1170"/>
        <end position="1182"/>
    </location>
</feature>
<feature type="region of interest" description="Disordered" evidence="1">
    <location>
        <begin position="1169"/>
        <end position="1188"/>
    </location>
</feature>
<feature type="compositionally biased region" description="Low complexity" evidence="1">
    <location>
        <begin position="1389"/>
        <end position="1429"/>
    </location>
</feature>
<keyword evidence="2" id="KW-0812">Transmembrane</keyword>
<dbReference type="Proteomes" id="UP000695007">
    <property type="component" value="Unplaced"/>
</dbReference>
<feature type="region of interest" description="Disordered" evidence="1">
    <location>
        <begin position="1387"/>
        <end position="1439"/>
    </location>
</feature>
<feature type="compositionally biased region" description="Basic and acidic residues" evidence="1">
    <location>
        <begin position="544"/>
        <end position="556"/>
    </location>
</feature>
<evidence type="ECO:0000256" key="1">
    <source>
        <dbReference type="SAM" id="MobiDB-lite"/>
    </source>
</evidence>
<dbReference type="GeneID" id="105361634"/>
<organism evidence="3 4">
    <name type="scientific">Ceratosolen solmsi marchali</name>
    <dbReference type="NCBI Taxonomy" id="326594"/>
    <lineage>
        <taxon>Eukaryota</taxon>
        <taxon>Metazoa</taxon>
        <taxon>Ecdysozoa</taxon>
        <taxon>Arthropoda</taxon>
        <taxon>Hexapoda</taxon>
        <taxon>Insecta</taxon>
        <taxon>Pterygota</taxon>
        <taxon>Neoptera</taxon>
        <taxon>Endopterygota</taxon>
        <taxon>Hymenoptera</taxon>
        <taxon>Apocrita</taxon>
        <taxon>Proctotrupomorpha</taxon>
        <taxon>Chalcidoidea</taxon>
        <taxon>Agaonidae</taxon>
        <taxon>Agaoninae</taxon>
        <taxon>Ceratosolen</taxon>
    </lineage>
</organism>
<protein>
    <submittedName>
        <fullName evidence="4">GPI-anchored protein PB15E9.01c</fullName>
    </submittedName>
</protein>
<feature type="compositionally biased region" description="Polar residues" evidence="1">
    <location>
        <begin position="519"/>
        <end position="531"/>
    </location>
</feature>
<keyword evidence="2" id="KW-1133">Transmembrane helix</keyword>
<accession>A0AAJ7DUS7</accession>
<proteinExistence type="predicted"/>
<dbReference type="RefSeq" id="XP_011497188.1">
    <property type="nucleotide sequence ID" value="XM_011498886.1"/>
</dbReference>
<sequence length="1511" mass="158781">MWEPGSGDSGSGSGSIDNANANANANRGFVVLLTALSFCVLLYKAWGPLLFITCALVLVVHTCYSLLVNDSLFAPHTLVLLRYARGYGLELALALKLLFALGIRSTARAFEYLKRRYDVGCRRRFNESHGSPGSPDEDMNGRQRNAYRLSTTAIDMAERPSPINHDPYRAFALNGACDGARTSTPIPRGSTWTNAAQVNGDLGQFISINSFTAKKTTTSRCENKQPSITLPRSEETLYSPKGSPWGNSISPKMRDRNVIKTVQTVAGPLLASTRYNIDPKIYTDVSSPGFTTRLTKYAAEANNKLTHQPQYGTGQFPKVNLHASPTPLLSPKIARARIPVTVRVAPPEIINYSPTDSHSHQERHKMFPNNSGPELKESTSCPNIDPVLKKISLKRHASREDMLDIAKKQRAEKMYYGQLENLEEMMQKRSRDESMTSEDDLSPQSKTQRPTKRSKASSCHDILHSLSSSLNVFSGVKRKAIDTSRCNTPDIEKHFKSSSKSPNRSSSFTIHPEKEVTNSKEQLNTKVSVINASGEPHQPKKKDRSSEKLKTSEHSQECQSMHTTKDLNYPTPKASKGASVGPKDANLTDKLFMRAEPQTNEKLKILIEEQGNIEAKFTVDGKDEIKKKDIVNMRQNSMRLRLQSMFDAISGKSASKIDPDVVIQAEEVNPTTSSNYTSLNSQTSTTTVNASPIVATIVPILKSDTEPKSPSTKHVTFDLPVNTSSETARVGVSSPPPIKESVDKSLGKEVPTFDCFTSAVPPLTFSFGSVVAPSTSNSTKLPTTNGTMGAIISCSPTGFTSIPDISKSFTFTASSSEFTSESVARTVTSTVSTPVISSASASTTSAKSTNLNTTVTIAISSVTTTSGNTLNFANPLLNSSPTMSVARPTITLPSSTSNKKESGGFTFGAVTANSNSIGNLGQSSPSLIFSSIASTAAMTTAAAPVFTFSAANKTSSSSFSFGSMVQPIAATAPSMAPSTTSSTSFGTGAQQALATSTGSSTIFPAITNMSGSTSITGKTFWTFRLRLGLYNVLIAAYAPNVILILVQTVCVQSTPLASMTPTFGSSVISPFGATNSSSLFSGSPSTSTPATIFKSQLSPATSIPTSAPTSTIFGSHVGISTFGASAGSSTSASSMTSGTTTASTNFFGGIIPAKPGTTSTIPSMFGKAVPTTTSTTTSPRSTFGDSTGLQQKVQPTNIFSGTTSGATSIFGSSTTTSASSMTVGLFSNCSPAVQNTSNLVPASSPSDSTNIFGQTKSPTSVLFGTSSSSFGQTKPTSSFAMPSTSSPGTSLAFLVSQPQSAVPSSNTIFGSTFGSTASTSSGSSSGSFATHGTASTSTFGIVAPAHTPSFGSGSGTSPFGGQSNVNQTPSLFGNVAAPTATSFSFGANQQQTQAQTQVQSQPQPQSQSQPLQTTTTSFSFGSTGSTGTSGNTGGLFQFGGSTSNKSTGFNFNAPTATPSMNFTGSTAPSFNSSVPPQGAPPAFNAPTTNMFSIGSSSSSPRPRTSRQRRQR</sequence>
<reference evidence="4" key="1">
    <citation type="submission" date="2025-08" db="UniProtKB">
        <authorList>
            <consortium name="RefSeq"/>
        </authorList>
    </citation>
    <scope>IDENTIFICATION</scope>
</reference>
<feature type="region of interest" description="Disordered" evidence="1">
    <location>
        <begin position="1460"/>
        <end position="1511"/>
    </location>
</feature>
<feature type="compositionally biased region" description="Polar residues" evidence="1">
    <location>
        <begin position="1485"/>
        <end position="1494"/>
    </location>
</feature>
<feature type="compositionally biased region" description="Polar residues" evidence="1">
    <location>
        <begin position="1460"/>
        <end position="1475"/>
    </location>
</feature>
<keyword evidence="2" id="KW-0472">Membrane</keyword>
<feature type="region of interest" description="Disordered" evidence="1">
    <location>
        <begin position="1349"/>
        <end position="1373"/>
    </location>
</feature>
<feature type="region of interest" description="Disordered" evidence="1">
    <location>
        <begin position="426"/>
        <end position="459"/>
    </location>
</feature>
<feature type="compositionally biased region" description="Polar residues" evidence="1">
    <location>
        <begin position="368"/>
        <end position="382"/>
    </location>
</feature>
<keyword evidence="3" id="KW-1185">Reference proteome</keyword>
<feature type="transmembrane region" description="Helical" evidence="2">
    <location>
        <begin position="87"/>
        <end position="107"/>
    </location>
</feature>
<feature type="compositionally biased region" description="Low complexity" evidence="1">
    <location>
        <begin position="498"/>
        <end position="507"/>
    </location>
</feature>
<dbReference type="KEGG" id="csol:105361634"/>
<gene>
    <name evidence="4" type="primary">LOC105361634</name>
</gene>
<feature type="transmembrane region" description="Helical" evidence="2">
    <location>
        <begin position="50"/>
        <end position="67"/>
    </location>
</feature>
<evidence type="ECO:0000313" key="4">
    <source>
        <dbReference type="RefSeq" id="XP_011497188.1"/>
    </source>
</evidence>
<name>A0AAJ7DUS7_9HYME</name>
<feature type="region of interest" description="Disordered" evidence="1">
    <location>
        <begin position="351"/>
        <end position="383"/>
    </location>
</feature>
<feature type="region of interest" description="Disordered" evidence="1">
    <location>
        <begin position="484"/>
        <end position="584"/>
    </location>
</feature>
<feature type="compositionally biased region" description="Polar residues" evidence="1">
    <location>
        <begin position="1362"/>
        <end position="1371"/>
    </location>
</feature>
<evidence type="ECO:0000256" key="2">
    <source>
        <dbReference type="SAM" id="Phobius"/>
    </source>
</evidence>